<evidence type="ECO:0000313" key="3">
    <source>
        <dbReference type="Proteomes" id="UP000311382"/>
    </source>
</evidence>
<name>A0A5C5FZ47_9BASI</name>
<keyword evidence="3" id="KW-1185">Reference proteome</keyword>
<feature type="compositionally biased region" description="Basic and acidic residues" evidence="1">
    <location>
        <begin position="188"/>
        <end position="198"/>
    </location>
</feature>
<protein>
    <submittedName>
        <fullName evidence="2">Uncharacterized protein</fullName>
    </submittedName>
</protein>
<feature type="compositionally biased region" description="Low complexity" evidence="1">
    <location>
        <begin position="71"/>
        <end position="92"/>
    </location>
</feature>
<dbReference type="EMBL" id="SOZI01000042">
    <property type="protein sequence ID" value="TNY21509.1"/>
    <property type="molecule type" value="Genomic_DNA"/>
</dbReference>
<organism evidence="2 3">
    <name type="scientific">Rhodotorula diobovata</name>
    <dbReference type="NCBI Taxonomy" id="5288"/>
    <lineage>
        <taxon>Eukaryota</taxon>
        <taxon>Fungi</taxon>
        <taxon>Dikarya</taxon>
        <taxon>Basidiomycota</taxon>
        <taxon>Pucciniomycotina</taxon>
        <taxon>Microbotryomycetes</taxon>
        <taxon>Sporidiobolales</taxon>
        <taxon>Sporidiobolaceae</taxon>
        <taxon>Rhodotorula</taxon>
    </lineage>
</organism>
<comment type="caution">
    <text evidence="2">The sequence shown here is derived from an EMBL/GenBank/DDBJ whole genome shotgun (WGS) entry which is preliminary data.</text>
</comment>
<dbReference type="OrthoDB" id="2351920at2759"/>
<accession>A0A5C5FZ47</accession>
<feature type="region of interest" description="Disordered" evidence="1">
    <location>
        <begin position="130"/>
        <end position="198"/>
    </location>
</feature>
<reference evidence="2 3" key="1">
    <citation type="submission" date="2019-03" db="EMBL/GenBank/DDBJ databases">
        <title>Rhodosporidium diobovatum UCD-FST 08-225 genome sequencing, assembly, and annotation.</title>
        <authorList>
            <person name="Fakankun I.U."/>
            <person name="Fristensky B."/>
            <person name="Levin D.B."/>
        </authorList>
    </citation>
    <scope>NUCLEOTIDE SEQUENCE [LARGE SCALE GENOMIC DNA]</scope>
    <source>
        <strain evidence="2 3">UCD-FST 08-225</strain>
    </source>
</reference>
<dbReference type="Proteomes" id="UP000311382">
    <property type="component" value="Unassembled WGS sequence"/>
</dbReference>
<evidence type="ECO:0000313" key="2">
    <source>
        <dbReference type="EMBL" id="TNY21509.1"/>
    </source>
</evidence>
<proteinExistence type="predicted"/>
<sequence>MSQDDRFSYLHTASLHLLDDDDDKLGWDLPDDEIQVPLHLLPPYQDEEDETVLPSQAHPSYPYGNPYKPHLSSLSRRGPSSSSSSRLLTPSTHASSLSTSLPALELRDLFARTTFGDAPDRQWRELHLGALFGRRTRPEEDEDEEERGETHGDAGPPAGQNAGDAVDDEDEDEGSEAEGDEAMDDDGGDRGDGSRNGQ</sequence>
<feature type="compositionally biased region" description="Acidic residues" evidence="1">
    <location>
        <begin position="165"/>
        <end position="187"/>
    </location>
</feature>
<evidence type="ECO:0000256" key="1">
    <source>
        <dbReference type="SAM" id="MobiDB-lite"/>
    </source>
</evidence>
<feature type="region of interest" description="Disordered" evidence="1">
    <location>
        <begin position="41"/>
        <end position="103"/>
    </location>
</feature>
<dbReference type="AlphaFoldDB" id="A0A5C5FZ47"/>
<gene>
    <name evidence="2" type="ORF">DMC30DRAFT_415995</name>
</gene>